<dbReference type="InterPro" id="IPR029063">
    <property type="entry name" value="SAM-dependent_MTases_sf"/>
</dbReference>
<sequence length="297" mass="33010">MASGRRPVSDKAWRSLSDLWVKICTAADDAKVSLQTAVARGIDPRLNGDKPPIPGHKDLHTSAIDVAAALATLEIVSRLPREEDREDPTGEKPLLMPVSDVKLPEVGGRIGRILLRGRWYEQEMLDYIRSLGIGGNYLDVGANIGNHSVYFAMNTEADRIFSFEPTRRARLALNKFVELNGLWTKISTIPYACSDAEGEIEVVESIASTAERLKYPCRRIDDLIHVPISLVKMDIEGAEPYALRGAVRVLQESKPVMFIEVHDDNHMSEIMSIIGPIGYKTTGRVWNPSPTYEFIAV</sequence>
<protein>
    <recommendedName>
        <fullName evidence="1">Methyltransferase FkbM domain-containing protein</fullName>
    </recommendedName>
</protein>
<feature type="domain" description="Methyltransferase FkbM" evidence="1">
    <location>
        <begin position="139"/>
        <end position="272"/>
    </location>
</feature>
<comment type="caution">
    <text evidence="2">The sequence shown here is derived from an EMBL/GenBank/DDBJ whole genome shotgun (WGS) entry which is preliminary data.</text>
</comment>
<dbReference type="Pfam" id="PF05050">
    <property type="entry name" value="Methyltransf_21"/>
    <property type="match status" value="1"/>
</dbReference>
<dbReference type="InterPro" id="IPR052514">
    <property type="entry name" value="SAM-dependent_MTase"/>
</dbReference>
<dbReference type="EMBL" id="NWTC01000001">
    <property type="protein sequence ID" value="PDT50367.1"/>
    <property type="molecule type" value="Genomic_DNA"/>
</dbReference>
<evidence type="ECO:0000313" key="2">
    <source>
        <dbReference type="EMBL" id="PDT50367.1"/>
    </source>
</evidence>
<evidence type="ECO:0000313" key="3">
    <source>
        <dbReference type="Proteomes" id="UP000220353"/>
    </source>
</evidence>
<reference evidence="2 3" key="1">
    <citation type="submission" date="2017-09" db="EMBL/GenBank/DDBJ databases">
        <title>Comparative genomics of rhizobia isolated from Phaseolus vulgaris in China.</title>
        <authorList>
            <person name="Tong W."/>
        </authorList>
    </citation>
    <scope>NUCLEOTIDE SEQUENCE [LARGE SCALE GENOMIC DNA]</scope>
    <source>
        <strain evidence="2 3">PCH1</strain>
    </source>
</reference>
<name>A0A2A6M746_RHIFR</name>
<dbReference type="Gene3D" id="3.40.50.150">
    <property type="entry name" value="Vaccinia Virus protein VP39"/>
    <property type="match status" value="1"/>
</dbReference>
<organism evidence="2 3">
    <name type="scientific">Rhizobium fredii</name>
    <name type="common">Sinorhizobium fredii</name>
    <dbReference type="NCBI Taxonomy" id="380"/>
    <lineage>
        <taxon>Bacteria</taxon>
        <taxon>Pseudomonadati</taxon>
        <taxon>Pseudomonadota</taxon>
        <taxon>Alphaproteobacteria</taxon>
        <taxon>Hyphomicrobiales</taxon>
        <taxon>Rhizobiaceae</taxon>
        <taxon>Sinorhizobium/Ensifer group</taxon>
        <taxon>Sinorhizobium</taxon>
    </lineage>
</organism>
<dbReference type="Proteomes" id="UP000220353">
    <property type="component" value="Unassembled WGS sequence"/>
</dbReference>
<proteinExistence type="predicted"/>
<dbReference type="PANTHER" id="PTHR34203:SF15">
    <property type="entry name" value="SLL1173 PROTEIN"/>
    <property type="match status" value="1"/>
</dbReference>
<dbReference type="InterPro" id="IPR006342">
    <property type="entry name" value="FkbM_mtfrase"/>
</dbReference>
<gene>
    <name evidence="2" type="ORF">CO661_01605</name>
</gene>
<dbReference type="SUPFAM" id="SSF53335">
    <property type="entry name" value="S-adenosyl-L-methionine-dependent methyltransferases"/>
    <property type="match status" value="1"/>
</dbReference>
<dbReference type="AlphaFoldDB" id="A0A2A6M746"/>
<dbReference type="PANTHER" id="PTHR34203">
    <property type="entry name" value="METHYLTRANSFERASE, FKBM FAMILY PROTEIN"/>
    <property type="match status" value="1"/>
</dbReference>
<accession>A0A2A6M746</accession>
<dbReference type="NCBIfam" id="TIGR01444">
    <property type="entry name" value="fkbM_fam"/>
    <property type="match status" value="1"/>
</dbReference>
<evidence type="ECO:0000259" key="1">
    <source>
        <dbReference type="Pfam" id="PF05050"/>
    </source>
</evidence>